<dbReference type="SUPFAM" id="SSF49373">
    <property type="entry name" value="Invasin/intimin cell-adhesion fragments"/>
    <property type="match status" value="1"/>
</dbReference>
<feature type="repeat" description="Filamin" evidence="2">
    <location>
        <begin position="21"/>
        <end position="98"/>
    </location>
</feature>
<dbReference type="InterPro" id="IPR014756">
    <property type="entry name" value="Ig_E-set"/>
</dbReference>
<dbReference type="InterPro" id="IPR017868">
    <property type="entry name" value="Filamin/ABP280_repeat-like"/>
</dbReference>
<accession>A0A812W8W2</accession>
<dbReference type="InterPro" id="IPR008964">
    <property type="entry name" value="Invasin/intimin_cell_adhesion"/>
</dbReference>
<dbReference type="InterPro" id="IPR044801">
    <property type="entry name" value="Filamin"/>
</dbReference>
<evidence type="ECO:0000313" key="4">
    <source>
        <dbReference type="Proteomes" id="UP000601435"/>
    </source>
</evidence>
<evidence type="ECO:0000256" key="1">
    <source>
        <dbReference type="ARBA" id="ARBA00022737"/>
    </source>
</evidence>
<dbReference type="GO" id="GO:0051015">
    <property type="term" value="F:actin filament binding"/>
    <property type="evidence" value="ECO:0007669"/>
    <property type="project" value="InterPro"/>
</dbReference>
<dbReference type="Pfam" id="PF00630">
    <property type="entry name" value="Filamin"/>
    <property type="match status" value="2"/>
</dbReference>
<dbReference type="PROSITE" id="PS50194">
    <property type="entry name" value="FILAMIN_REPEAT"/>
    <property type="match status" value="2"/>
</dbReference>
<gene>
    <name evidence="3" type="primary">Ttn</name>
    <name evidence="3" type="ORF">SNEC2469_LOCUS18693</name>
</gene>
<dbReference type="PANTHER" id="PTHR38537:SF8">
    <property type="entry name" value="FILAMIN-A"/>
    <property type="match status" value="1"/>
</dbReference>
<comment type="caution">
    <text evidence="3">The sequence shown here is derived from an EMBL/GenBank/DDBJ whole genome shotgun (WGS) entry which is preliminary data.</text>
</comment>
<dbReference type="EMBL" id="CAJNJA010031646">
    <property type="protein sequence ID" value="CAE7659154.1"/>
    <property type="molecule type" value="Genomic_DNA"/>
</dbReference>
<dbReference type="SMART" id="SM00557">
    <property type="entry name" value="IG_FLMN"/>
    <property type="match status" value="2"/>
</dbReference>
<protein>
    <submittedName>
        <fullName evidence="3">Ttn protein</fullName>
    </submittedName>
</protein>
<keyword evidence="1" id="KW-0677">Repeat</keyword>
<organism evidence="3 4">
    <name type="scientific">Symbiodinium necroappetens</name>
    <dbReference type="NCBI Taxonomy" id="1628268"/>
    <lineage>
        <taxon>Eukaryota</taxon>
        <taxon>Sar</taxon>
        <taxon>Alveolata</taxon>
        <taxon>Dinophyceae</taxon>
        <taxon>Suessiales</taxon>
        <taxon>Symbiodiniaceae</taxon>
        <taxon>Symbiodinium</taxon>
    </lineage>
</organism>
<proteinExistence type="predicted"/>
<dbReference type="InterPro" id="IPR013783">
    <property type="entry name" value="Ig-like_fold"/>
</dbReference>
<dbReference type="InterPro" id="IPR001298">
    <property type="entry name" value="Filamin/ABP280_rpt"/>
</dbReference>
<feature type="non-terminal residue" evidence="3">
    <location>
        <position position="628"/>
    </location>
</feature>
<dbReference type="PANTHER" id="PTHR38537">
    <property type="entry name" value="JITTERBUG, ISOFORM N"/>
    <property type="match status" value="1"/>
</dbReference>
<reference evidence="3" key="1">
    <citation type="submission" date="2021-02" db="EMBL/GenBank/DDBJ databases">
        <authorList>
            <person name="Dougan E. K."/>
            <person name="Rhodes N."/>
            <person name="Thang M."/>
            <person name="Chan C."/>
        </authorList>
    </citation>
    <scope>NUCLEOTIDE SEQUENCE</scope>
</reference>
<dbReference type="SUPFAM" id="SSF81296">
    <property type="entry name" value="E set domains"/>
    <property type="match status" value="2"/>
</dbReference>
<evidence type="ECO:0000256" key="2">
    <source>
        <dbReference type="PROSITE-ProRule" id="PRU00087"/>
    </source>
</evidence>
<dbReference type="Proteomes" id="UP000601435">
    <property type="component" value="Unassembled WGS sequence"/>
</dbReference>
<dbReference type="OrthoDB" id="5334309at2759"/>
<keyword evidence="4" id="KW-1185">Reference proteome</keyword>
<dbReference type="GO" id="GO:0030036">
    <property type="term" value="P:actin cytoskeleton organization"/>
    <property type="evidence" value="ECO:0007669"/>
    <property type="project" value="InterPro"/>
</dbReference>
<name>A0A812W8W2_9DINO</name>
<dbReference type="AlphaFoldDB" id="A0A812W8W2"/>
<sequence length="628" mass="67804">EPAAWSRRPSGEAPRKRSRAFYIQAKDTADNLLKSNQEVFQVTFNGPVTFTVVSAPVNPDAMDGLYKVEYLVNRAGNYRLSVALNGMPIKDSPFEFVARPGRVASEWSTVQGLGSIEFTAGTESEFVVQAKDAYGNALDEEVGEVTASIEWENYDSPTTMTVLDDTPLNNAEFGRYFYGRASYIGFGQYDIKYTALREGTHKLFVKINGGNVYLSPFTLRGSPAAAPYGPKSLAESGQPPASGVAGDEIVFHVQLRDAYGNLLASSPAGAIIVVRVSSAPPVSQVDEGVCSPSTGGSTGLYECRITPTVSGESVQVDGVEISKLEMVQPLQLTVTQGPFALFVEPAAVSPANTAVYNVQSSYLAGATVDALVQLRDRFGNNRTSSSATLLFQGRFGPSILAFTDNNDGTVTVKVGTHLAGEHPLQITLAGVQISNTPTPEIPVLSSIARFDGTDCAIPAEIIAGIQHPFQCVPRDTFGNKVVDNNLFIQAEFVNMDDSSAPVITVDGTYSLVDDNYDFPLEIDKVGAYSVVTQLWARGGLIGRYYRTPGFQSLVSLLTDRPHQGLALFEYTRVRDSSRPRAPSLLLRASKKANSNFGDFHVRAFCRSIASLGQLFWSAQSCSLKLLLR</sequence>
<dbReference type="Gene3D" id="2.60.40.10">
    <property type="entry name" value="Immunoglobulins"/>
    <property type="match status" value="4"/>
</dbReference>
<evidence type="ECO:0000313" key="3">
    <source>
        <dbReference type="EMBL" id="CAE7659154.1"/>
    </source>
</evidence>
<feature type="repeat" description="Filamin" evidence="2">
    <location>
        <begin position="109"/>
        <end position="221"/>
    </location>
</feature>